<name>A0A0C7LFU4_PARSO</name>
<evidence type="ECO:0000313" key="2">
    <source>
        <dbReference type="Proteomes" id="UP000049127"/>
    </source>
</evidence>
<dbReference type="EMBL" id="CEKZ01000028">
    <property type="protein sequence ID" value="CEP41998.1"/>
    <property type="molecule type" value="Genomic_DNA"/>
</dbReference>
<protein>
    <submittedName>
        <fullName evidence="1">Uncharacterized protein</fullName>
    </submittedName>
</protein>
<proteinExistence type="predicted"/>
<gene>
    <name evidence="1" type="ORF">R28058_33411</name>
</gene>
<organism evidence="1 2">
    <name type="scientific">Paraclostridium sordellii</name>
    <name type="common">Clostridium sordellii</name>
    <dbReference type="NCBI Taxonomy" id="1505"/>
    <lineage>
        <taxon>Bacteria</taxon>
        <taxon>Bacillati</taxon>
        <taxon>Bacillota</taxon>
        <taxon>Clostridia</taxon>
        <taxon>Peptostreptococcales</taxon>
        <taxon>Peptostreptococcaceae</taxon>
        <taxon>Paraclostridium</taxon>
    </lineage>
</organism>
<sequence length="119" mass="13813">MKKRYIIVLLVLIVLCFSLFVIKQNEKDEKIDYKSKNYEKKIEPISKELAIKVLKSKYGNKVSNTEEDIKQVGDEYIVDVHVSVEDEEEGSLQAHVHDQSLGEQKINIYTGELVEEQKK</sequence>
<dbReference type="RefSeq" id="WP_055343315.1">
    <property type="nucleotide sequence ID" value="NZ_CDNI01000001.1"/>
</dbReference>
<dbReference type="Proteomes" id="UP000049127">
    <property type="component" value="Unassembled WGS sequence"/>
</dbReference>
<dbReference type="AlphaFoldDB" id="A0A0C7LFU4"/>
<accession>A0A0C7LFU4</accession>
<evidence type="ECO:0000313" key="1">
    <source>
        <dbReference type="EMBL" id="CEP41998.1"/>
    </source>
</evidence>
<reference evidence="1 2" key="1">
    <citation type="submission" date="2015-01" db="EMBL/GenBank/DDBJ databases">
        <authorList>
            <person name="Aslett A.Martin."/>
            <person name="De Silva Nishadi"/>
        </authorList>
    </citation>
    <scope>NUCLEOTIDE SEQUENCE [LARGE SCALE GENOMIC DNA]</scope>
    <source>
        <strain evidence="1 2">R28058</strain>
    </source>
</reference>
<dbReference type="OrthoDB" id="1758234at2"/>